<dbReference type="InterPro" id="IPR021050">
    <property type="entry name" value="Cyt_c_oxidase_su4_actinobac"/>
</dbReference>
<keyword evidence="13" id="KW-1185">Reference proteome</keyword>
<dbReference type="RefSeq" id="WP_340295764.1">
    <property type="nucleotide sequence ID" value="NZ_JBBEOI010000299.1"/>
</dbReference>
<evidence type="ECO:0000256" key="4">
    <source>
        <dbReference type="ARBA" id="ARBA00022475"/>
    </source>
</evidence>
<name>A0ABV7WK69_9MICO</name>
<evidence type="ECO:0000256" key="6">
    <source>
        <dbReference type="ARBA" id="ARBA00022967"/>
    </source>
</evidence>
<evidence type="ECO:0000313" key="12">
    <source>
        <dbReference type="EMBL" id="MFC3690174.1"/>
    </source>
</evidence>
<reference evidence="13" key="1">
    <citation type="journal article" date="2019" name="Int. J. Syst. Evol. Microbiol.">
        <title>The Global Catalogue of Microorganisms (GCM) 10K type strain sequencing project: providing services to taxonomists for standard genome sequencing and annotation.</title>
        <authorList>
            <consortium name="The Broad Institute Genomics Platform"/>
            <consortium name="The Broad Institute Genome Sequencing Center for Infectious Disease"/>
            <person name="Wu L."/>
            <person name="Ma J."/>
        </authorList>
    </citation>
    <scope>NUCLEOTIDE SEQUENCE [LARGE SCALE GENOMIC DNA]</scope>
    <source>
        <strain evidence="13">NCAIM B.02333</strain>
    </source>
</reference>
<organism evidence="12 13">
    <name type="scientific">Aquipuribacter hungaricus</name>
    <dbReference type="NCBI Taxonomy" id="545624"/>
    <lineage>
        <taxon>Bacteria</taxon>
        <taxon>Bacillati</taxon>
        <taxon>Actinomycetota</taxon>
        <taxon>Actinomycetes</taxon>
        <taxon>Micrococcales</taxon>
        <taxon>Intrasporangiaceae</taxon>
        <taxon>Aquipuribacter</taxon>
    </lineage>
</organism>
<dbReference type="Proteomes" id="UP001595685">
    <property type="component" value="Unassembled WGS sequence"/>
</dbReference>
<proteinExistence type="inferred from homology"/>
<evidence type="ECO:0000256" key="3">
    <source>
        <dbReference type="ARBA" id="ARBA00006870"/>
    </source>
</evidence>
<dbReference type="PIRSF" id="PIRSF017385">
    <property type="entry name" value="CtaF"/>
    <property type="match status" value="1"/>
</dbReference>
<keyword evidence="7 11" id="KW-1133">Transmembrane helix</keyword>
<evidence type="ECO:0000256" key="5">
    <source>
        <dbReference type="ARBA" id="ARBA00022692"/>
    </source>
</evidence>
<gene>
    <name evidence="12" type="ORF">ACFOLH_17650</name>
</gene>
<evidence type="ECO:0000313" key="13">
    <source>
        <dbReference type="Proteomes" id="UP001595685"/>
    </source>
</evidence>
<evidence type="ECO:0000256" key="1">
    <source>
        <dbReference type="ARBA" id="ARBA00002536"/>
    </source>
</evidence>
<comment type="caution">
    <text evidence="12">The sequence shown here is derived from an EMBL/GenBank/DDBJ whole genome shotgun (WGS) entry which is preliminary data.</text>
</comment>
<comment type="subunit">
    <text evidence="10">Associates with subunits I, II and III to form cytochrome c oxidase.</text>
</comment>
<dbReference type="Pfam" id="PF12270">
    <property type="entry name" value="Cyt_c_ox_IV"/>
    <property type="match status" value="1"/>
</dbReference>
<sequence length="132" mass="13859">MKVETWVFGSGTFFFIPLGAVYGLLSGFEPVGFIALLLTGGLSAIIGLYLYLVSLRIDDRPEDDPVGEIAQGAGDLGFFNPRSIWPIGVAAGGALLFAGVAVGLWLSLLGVGIIAITALGLLFEHYVGDFTH</sequence>
<evidence type="ECO:0000256" key="9">
    <source>
        <dbReference type="ARBA" id="ARBA00047816"/>
    </source>
</evidence>
<evidence type="ECO:0000256" key="2">
    <source>
        <dbReference type="ARBA" id="ARBA00004651"/>
    </source>
</evidence>
<dbReference type="EMBL" id="JBHRWW010000017">
    <property type="protein sequence ID" value="MFC3690174.1"/>
    <property type="molecule type" value="Genomic_DNA"/>
</dbReference>
<feature type="transmembrane region" description="Helical" evidence="11">
    <location>
        <begin position="6"/>
        <end position="25"/>
    </location>
</feature>
<comment type="function">
    <text evidence="1 10">Part of cytochrome c oxidase, its function is unknown.</text>
</comment>
<keyword evidence="4 10" id="KW-1003">Cell membrane</keyword>
<comment type="subcellular location">
    <subcellularLocation>
        <location evidence="2">Cell membrane</location>
        <topology evidence="2">Multi-pass membrane protein</topology>
    </subcellularLocation>
</comment>
<keyword evidence="8 10" id="KW-0472">Membrane</keyword>
<feature type="transmembrane region" description="Helical" evidence="11">
    <location>
        <begin position="32"/>
        <end position="52"/>
    </location>
</feature>
<evidence type="ECO:0000256" key="8">
    <source>
        <dbReference type="ARBA" id="ARBA00023136"/>
    </source>
</evidence>
<comment type="catalytic activity">
    <reaction evidence="9 10">
        <text>4 Fe(II)-[cytochrome c] + O2 + 8 H(+)(in) = 4 Fe(III)-[cytochrome c] + 2 H2O + 4 H(+)(out)</text>
        <dbReference type="Rhea" id="RHEA:11436"/>
        <dbReference type="Rhea" id="RHEA-COMP:10350"/>
        <dbReference type="Rhea" id="RHEA-COMP:14399"/>
        <dbReference type="ChEBI" id="CHEBI:15377"/>
        <dbReference type="ChEBI" id="CHEBI:15378"/>
        <dbReference type="ChEBI" id="CHEBI:15379"/>
        <dbReference type="ChEBI" id="CHEBI:29033"/>
        <dbReference type="ChEBI" id="CHEBI:29034"/>
        <dbReference type="EC" id="7.1.1.9"/>
    </reaction>
</comment>
<evidence type="ECO:0000256" key="11">
    <source>
        <dbReference type="SAM" id="Phobius"/>
    </source>
</evidence>
<comment type="similarity">
    <text evidence="3 10">Belongs to the cytochrome c oxidase bacterial subunit CtaF family.</text>
</comment>
<evidence type="ECO:0000256" key="10">
    <source>
        <dbReference type="PIRNR" id="PIRNR017385"/>
    </source>
</evidence>
<dbReference type="EC" id="7.1.1.9" evidence="10"/>
<protein>
    <recommendedName>
        <fullName evidence="10">Cytochrome c oxidase polypeptide 4</fullName>
        <ecNumber evidence="10">7.1.1.9</ecNumber>
    </recommendedName>
    <alternativeName>
        <fullName evidence="10">Cytochrome aa3 subunit 4</fullName>
    </alternativeName>
    <alternativeName>
        <fullName evidence="10">Cytochrome c oxidase polypeptide IV</fullName>
    </alternativeName>
</protein>
<evidence type="ECO:0000256" key="7">
    <source>
        <dbReference type="ARBA" id="ARBA00022989"/>
    </source>
</evidence>
<accession>A0ABV7WK69</accession>
<keyword evidence="5 11" id="KW-0812">Transmembrane</keyword>
<feature type="transmembrane region" description="Helical" evidence="11">
    <location>
        <begin position="95"/>
        <end position="123"/>
    </location>
</feature>
<keyword evidence="6 10" id="KW-1278">Translocase</keyword>